<evidence type="ECO:0000313" key="2">
    <source>
        <dbReference type="EMBL" id="ODS24410.1"/>
    </source>
</evidence>
<keyword evidence="1" id="KW-0472">Membrane</keyword>
<dbReference type="AlphaFoldDB" id="A0A1D2QSB6"/>
<evidence type="ECO:0000313" key="3">
    <source>
        <dbReference type="Proteomes" id="UP000242502"/>
    </source>
</evidence>
<feature type="transmembrane region" description="Helical" evidence="1">
    <location>
        <begin position="53"/>
        <end position="78"/>
    </location>
</feature>
<comment type="caution">
    <text evidence="2">The sequence shown here is derived from an EMBL/GenBank/DDBJ whole genome shotgun (WGS) entry which is preliminary data.</text>
</comment>
<organism evidence="2 3">
    <name type="scientific">Candidatus Endobugula sertula</name>
    <name type="common">Bugula neritina bacterial symbiont</name>
    <dbReference type="NCBI Taxonomy" id="62101"/>
    <lineage>
        <taxon>Bacteria</taxon>
        <taxon>Pseudomonadati</taxon>
        <taxon>Pseudomonadota</taxon>
        <taxon>Gammaproteobacteria</taxon>
        <taxon>Cellvibrionales</taxon>
        <taxon>Cellvibrionaceae</taxon>
        <taxon>Candidatus Endobugula</taxon>
    </lineage>
</organism>
<evidence type="ECO:0000256" key="1">
    <source>
        <dbReference type="SAM" id="Phobius"/>
    </source>
</evidence>
<dbReference type="EMBL" id="MDLC01000009">
    <property type="protein sequence ID" value="ODS24410.1"/>
    <property type="molecule type" value="Genomic_DNA"/>
</dbReference>
<gene>
    <name evidence="2" type="ORF">AB835_03675</name>
</gene>
<sequence>MAKPQQRKKKTMPHPIIVLMISFIVIAATLYQRHTKNNLFLATHNKQHQKEKWPLWITFIAVIALLISGGQLFMIYAIN</sequence>
<reference evidence="2 3" key="1">
    <citation type="journal article" date="2016" name="Appl. Environ. Microbiol.">
        <title>Lack of Overt Genome Reduction in the Bryostatin-Producing Bryozoan Symbiont "Candidatus Endobugula sertula".</title>
        <authorList>
            <person name="Miller I.J."/>
            <person name="Vanee N."/>
            <person name="Fong S.S."/>
            <person name="Lim-Fong G.E."/>
            <person name="Kwan J.C."/>
        </authorList>
    </citation>
    <scope>NUCLEOTIDE SEQUENCE [LARGE SCALE GENOMIC DNA]</scope>
    <source>
        <strain evidence="2">AB1-4</strain>
    </source>
</reference>
<keyword evidence="1" id="KW-1133">Transmembrane helix</keyword>
<name>A0A1D2QSB6_9GAMM</name>
<keyword evidence="1" id="KW-0812">Transmembrane</keyword>
<proteinExistence type="predicted"/>
<protein>
    <submittedName>
        <fullName evidence="2">Uncharacterized protein</fullName>
    </submittedName>
</protein>
<accession>A0A1D2QSB6</accession>
<feature type="transmembrane region" description="Helical" evidence="1">
    <location>
        <begin position="12"/>
        <end position="33"/>
    </location>
</feature>
<dbReference type="Proteomes" id="UP000242502">
    <property type="component" value="Unassembled WGS sequence"/>
</dbReference>